<proteinExistence type="predicted"/>
<feature type="domain" description="Chemoreceptor zinc-binding" evidence="1">
    <location>
        <begin position="17"/>
        <end position="83"/>
    </location>
</feature>
<dbReference type="Pfam" id="PF13682">
    <property type="entry name" value="CZB"/>
    <property type="match status" value="1"/>
</dbReference>
<protein>
    <submittedName>
        <fullName evidence="2">Methyl-accepting chemotaxis protein</fullName>
    </submittedName>
</protein>
<organism evidence="2">
    <name type="scientific">hydrothermal vent metagenome</name>
    <dbReference type="NCBI Taxonomy" id="652676"/>
    <lineage>
        <taxon>unclassified sequences</taxon>
        <taxon>metagenomes</taxon>
        <taxon>ecological metagenomes</taxon>
    </lineage>
</organism>
<reference evidence="2" key="1">
    <citation type="submission" date="2016-10" db="EMBL/GenBank/DDBJ databases">
        <authorList>
            <person name="de Groot N.N."/>
        </authorList>
    </citation>
    <scope>NUCLEOTIDE SEQUENCE</scope>
</reference>
<dbReference type="Gene3D" id="1.20.120.30">
    <property type="entry name" value="Aspartate receptor, ligand-binding domain"/>
    <property type="match status" value="1"/>
</dbReference>
<name>A0A1W1BQB7_9ZZZZ</name>
<dbReference type="InterPro" id="IPR025991">
    <property type="entry name" value="Chemoreceptor_zinc-bind_dom"/>
</dbReference>
<dbReference type="AlphaFoldDB" id="A0A1W1BQB7"/>
<evidence type="ECO:0000259" key="1">
    <source>
        <dbReference type="Pfam" id="PF13682"/>
    </source>
</evidence>
<evidence type="ECO:0000313" key="2">
    <source>
        <dbReference type="EMBL" id="SFV55662.1"/>
    </source>
</evidence>
<dbReference type="EMBL" id="FPHC01000038">
    <property type="protein sequence ID" value="SFV55662.1"/>
    <property type="molecule type" value="Genomic_DNA"/>
</dbReference>
<gene>
    <name evidence="2" type="ORF">MNB_SV-6-645</name>
</gene>
<accession>A0A1W1BQB7</accession>
<sequence>MEKSQVLDHIRAAKSAHISWVQKAKLLIEGFDIDQNSIPVNSTECKFGKWFYSDAQRLNSLRNNSLECMTTIEKLHFELHDIYMNIFKLYYMTSEKGFFAKLFGSKKKITDETIEKGREYFRKLEEVSQELIVEINRLERRIIAIPDDEIKEL</sequence>